<keyword evidence="6" id="KW-0963">Cytoplasm</keyword>
<keyword evidence="2 6" id="KW-0819">tRNA processing</keyword>
<feature type="domain" description="tRNA(Ile)-lysidine/2-thiocytidine synthase N-terminal" evidence="7">
    <location>
        <begin position="34"/>
        <end position="210"/>
    </location>
</feature>
<evidence type="ECO:0000259" key="7">
    <source>
        <dbReference type="Pfam" id="PF01171"/>
    </source>
</evidence>
<dbReference type="NCBIfam" id="TIGR02432">
    <property type="entry name" value="lysidine_TilS_N"/>
    <property type="match status" value="1"/>
</dbReference>
<comment type="catalytic activity">
    <reaction evidence="5 6">
        <text>cytidine(34) in tRNA(Ile2) + L-lysine + ATP = lysidine(34) in tRNA(Ile2) + AMP + diphosphate + H(+)</text>
        <dbReference type="Rhea" id="RHEA:43744"/>
        <dbReference type="Rhea" id="RHEA-COMP:10625"/>
        <dbReference type="Rhea" id="RHEA-COMP:10670"/>
        <dbReference type="ChEBI" id="CHEBI:15378"/>
        <dbReference type="ChEBI" id="CHEBI:30616"/>
        <dbReference type="ChEBI" id="CHEBI:32551"/>
        <dbReference type="ChEBI" id="CHEBI:33019"/>
        <dbReference type="ChEBI" id="CHEBI:82748"/>
        <dbReference type="ChEBI" id="CHEBI:83665"/>
        <dbReference type="ChEBI" id="CHEBI:456215"/>
        <dbReference type="EC" id="6.3.4.19"/>
    </reaction>
</comment>
<keyword evidence="1 6" id="KW-0436">Ligase</keyword>
<comment type="domain">
    <text evidence="6">The N-terminal region contains the highly conserved SGGXDS motif, predicted to be a P-loop motif involved in ATP binding.</text>
</comment>
<dbReference type="PANTHER" id="PTHR43033">
    <property type="entry name" value="TRNA(ILE)-LYSIDINE SYNTHASE-RELATED"/>
    <property type="match status" value="1"/>
</dbReference>
<dbReference type="InterPro" id="IPR011063">
    <property type="entry name" value="TilS/TtcA_N"/>
</dbReference>
<dbReference type="EC" id="6.3.4.19" evidence="6"/>
<evidence type="ECO:0000256" key="6">
    <source>
        <dbReference type="HAMAP-Rule" id="MF_01161"/>
    </source>
</evidence>
<sequence>MPAAAPAAAEPLSGEEFAALMAPLGPFGPAPCLAAGVSGGPDSLALALLADDWARRRGGSLLALVADHGLRPGSAAEAAGVAAQLARRGIPARLIRLGLAPGPGLQERAREARHAALLAACREAGRPWLLLGHHRADQAETLLFRALRGSGPAGLAAMAPVRPAPEALILRPLLGVPPARLAALVAAAGLEPVQDPSNADPRFARARLRAALAEPGGIGPATAALAEAAAAFAGRRARQEAAIATRLAACATLRPAGFAEIDLARLGEDAVAGAVLAHLLRLVGGARHAPPAAAVTALRNRGEGTLAGAWLRPWRGRWLLLREPAGLAPPVEALRGASWDRRFRLLGPGAPGHELGGLGFAAAAGLRRLAPPWPAALLAGMPAIRHKGKLVAVPGLDYPEGERCMAFQTVFAPAGFAPAGSAPEGIVPAGGAAAEVNSAGDTVMRASGAFTAGVGLPILR</sequence>
<organism evidence="8 9">
    <name type="scientific">Belnapia rosea</name>
    <dbReference type="NCBI Taxonomy" id="938405"/>
    <lineage>
        <taxon>Bacteria</taxon>
        <taxon>Pseudomonadati</taxon>
        <taxon>Pseudomonadota</taxon>
        <taxon>Alphaproteobacteria</taxon>
        <taxon>Acetobacterales</taxon>
        <taxon>Roseomonadaceae</taxon>
        <taxon>Belnapia</taxon>
    </lineage>
</organism>
<dbReference type="Pfam" id="PF01171">
    <property type="entry name" value="ATP_bind_3"/>
    <property type="match status" value="1"/>
</dbReference>
<evidence type="ECO:0000256" key="2">
    <source>
        <dbReference type="ARBA" id="ARBA00022694"/>
    </source>
</evidence>
<dbReference type="STRING" id="938405.SAMN02927895_04840"/>
<keyword evidence="4 6" id="KW-0067">ATP-binding</keyword>
<dbReference type="PANTHER" id="PTHR43033:SF5">
    <property type="entry name" value="TRNA(ILE)-LYSIDINE SYNTHETASE"/>
    <property type="match status" value="1"/>
</dbReference>
<dbReference type="InterPro" id="IPR012094">
    <property type="entry name" value="tRNA_Ile_lys_synt"/>
</dbReference>
<keyword evidence="9" id="KW-1185">Reference proteome</keyword>
<dbReference type="GO" id="GO:0006400">
    <property type="term" value="P:tRNA modification"/>
    <property type="evidence" value="ECO:0007669"/>
    <property type="project" value="UniProtKB-UniRule"/>
</dbReference>
<dbReference type="InterPro" id="IPR012795">
    <property type="entry name" value="tRNA_Ile_lys_synt_N"/>
</dbReference>
<keyword evidence="3 6" id="KW-0547">Nucleotide-binding</keyword>
<accession>A0A1G6ZT34</accession>
<comment type="function">
    <text evidence="6">Ligates lysine onto the cytidine present at position 34 of the AUA codon-specific tRNA(Ile) that contains the anticodon CAU, in an ATP-dependent manner. Cytidine is converted to lysidine, thus changing the amino acid specificity of the tRNA from methionine to isoleucine.</text>
</comment>
<dbReference type="Gene3D" id="3.40.50.620">
    <property type="entry name" value="HUPs"/>
    <property type="match status" value="1"/>
</dbReference>
<evidence type="ECO:0000256" key="4">
    <source>
        <dbReference type="ARBA" id="ARBA00022840"/>
    </source>
</evidence>
<comment type="similarity">
    <text evidence="6">Belongs to the tRNA(Ile)-lysidine synthase family.</text>
</comment>
<dbReference type="GO" id="GO:0005524">
    <property type="term" value="F:ATP binding"/>
    <property type="evidence" value="ECO:0007669"/>
    <property type="project" value="UniProtKB-UniRule"/>
</dbReference>
<feature type="binding site" evidence="6">
    <location>
        <begin position="38"/>
        <end position="43"/>
    </location>
    <ligand>
        <name>ATP</name>
        <dbReference type="ChEBI" id="CHEBI:30616"/>
    </ligand>
</feature>
<dbReference type="HAMAP" id="MF_01161">
    <property type="entry name" value="tRNA_Ile_lys_synt"/>
    <property type="match status" value="1"/>
</dbReference>
<dbReference type="EMBL" id="FMZX01000017">
    <property type="protein sequence ID" value="SDE05397.1"/>
    <property type="molecule type" value="Genomic_DNA"/>
</dbReference>
<dbReference type="SUPFAM" id="SSF52402">
    <property type="entry name" value="Adenine nucleotide alpha hydrolases-like"/>
    <property type="match status" value="1"/>
</dbReference>
<dbReference type="AlphaFoldDB" id="A0A1G6ZT34"/>
<dbReference type="Proteomes" id="UP000198925">
    <property type="component" value="Unassembled WGS sequence"/>
</dbReference>
<dbReference type="RefSeq" id="WP_245704890.1">
    <property type="nucleotide sequence ID" value="NZ_FMZX01000017.1"/>
</dbReference>
<dbReference type="InterPro" id="IPR014729">
    <property type="entry name" value="Rossmann-like_a/b/a_fold"/>
</dbReference>
<gene>
    <name evidence="6" type="primary">tilS</name>
    <name evidence="8" type="ORF">SAMN04487779_101773</name>
</gene>
<evidence type="ECO:0000256" key="5">
    <source>
        <dbReference type="ARBA" id="ARBA00048539"/>
    </source>
</evidence>
<evidence type="ECO:0000256" key="3">
    <source>
        <dbReference type="ARBA" id="ARBA00022741"/>
    </source>
</evidence>
<evidence type="ECO:0000313" key="8">
    <source>
        <dbReference type="EMBL" id="SDE05397.1"/>
    </source>
</evidence>
<evidence type="ECO:0000256" key="1">
    <source>
        <dbReference type="ARBA" id="ARBA00022598"/>
    </source>
</evidence>
<name>A0A1G6ZT34_9PROT</name>
<dbReference type="GO" id="GO:0032267">
    <property type="term" value="F:tRNA(Ile)-lysidine synthase activity"/>
    <property type="evidence" value="ECO:0007669"/>
    <property type="project" value="UniProtKB-EC"/>
</dbReference>
<comment type="subcellular location">
    <subcellularLocation>
        <location evidence="6">Cytoplasm</location>
    </subcellularLocation>
</comment>
<evidence type="ECO:0000313" key="9">
    <source>
        <dbReference type="Proteomes" id="UP000198925"/>
    </source>
</evidence>
<reference evidence="8 9" key="1">
    <citation type="submission" date="2016-10" db="EMBL/GenBank/DDBJ databases">
        <authorList>
            <person name="de Groot N.N."/>
        </authorList>
    </citation>
    <scope>NUCLEOTIDE SEQUENCE [LARGE SCALE GENOMIC DNA]</scope>
    <source>
        <strain evidence="8 9">CPCC 100156</strain>
    </source>
</reference>
<protein>
    <recommendedName>
        <fullName evidence="6">tRNA(Ile)-lysidine synthase</fullName>
        <ecNumber evidence="6">6.3.4.19</ecNumber>
    </recommendedName>
    <alternativeName>
        <fullName evidence="6">tRNA(Ile)-2-lysyl-cytidine synthase</fullName>
    </alternativeName>
    <alternativeName>
        <fullName evidence="6">tRNA(Ile)-lysidine synthetase</fullName>
    </alternativeName>
</protein>
<dbReference type="GO" id="GO:0005737">
    <property type="term" value="C:cytoplasm"/>
    <property type="evidence" value="ECO:0007669"/>
    <property type="project" value="UniProtKB-SubCell"/>
</dbReference>
<proteinExistence type="inferred from homology"/>
<dbReference type="CDD" id="cd01992">
    <property type="entry name" value="TilS_N"/>
    <property type="match status" value="1"/>
</dbReference>